<evidence type="ECO:0000313" key="1">
    <source>
        <dbReference type="EMBL" id="GIF60153.1"/>
    </source>
</evidence>
<accession>A0ABQ4CBK3</accession>
<proteinExistence type="predicted"/>
<dbReference type="Proteomes" id="UP000624325">
    <property type="component" value="Unassembled WGS sequence"/>
</dbReference>
<name>A0ABQ4CBK3_9ACTN</name>
<gene>
    <name evidence="1" type="ORF">Air01nite_62480</name>
</gene>
<organism evidence="1 2">
    <name type="scientific">Asanoa iriomotensis</name>
    <dbReference type="NCBI Taxonomy" id="234613"/>
    <lineage>
        <taxon>Bacteria</taxon>
        <taxon>Bacillati</taxon>
        <taxon>Actinomycetota</taxon>
        <taxon>Actinomycetes</taxon>
        <taxon>Micromonosporales</taxon>
        <taxon>Micromonosporaceae</taxon>
        <taxon>Asanoa</taxon>
    </lineage>
</organism>
<keyword evidence="2" id="KW-1185">Reference proteome</keyword>
<dbReference type="EMBL" id="BONC01000061">
    <property type="protein sequence ID" value="GIF60153.1"/>
    <property type="molecule type" value="Genomic_DNA"/>
</dbReference>
<sequence>MQPPDASSLSPGWTAFRTLGRVNMRRTTVSLLAALALGGALLAGCSSEGASTNCGLDQCTVTFDRGVQGNASILGVEAKFVQADANTVTLEVAGEQISLTTGGQAVDVGGLQVSLSSITDNEVSVQIARNPG</sequence>
<protein>
    <recommendedName>
        <fullName evidence="3">DUF3060 family protein</fullName>
    </recommendedName>
</protein>
<evidence type="ECO:0000313" key="2">
    <source>
        <dbReference type="Proteomes" id="UP000624325"/>
    </source>
</evidence>
<evidence type="ECO:0008006" key="3">
    <source>
        <dbReference type="Google" id="ProtNLM"/>
    </source>
</evidence>
<comment type="caution">
    <text evidence="1">The sequence shown here is derived from an EMBL/GenBank/DDBJ whole genome shotgun (WGS) entry which is preliminary data.</text>
</comment>
<reference evidence="1 2" key="1">
    <citation type="submission" date="2021-01" db="EMBL/GenBank/DDBJ databases">
        <title>Whole genome shotgun sequence of Asanoa iriomotensis NBRC 100142.</title>
        <authorList>
            <person name="Komaki H."/>
            <person name="Tamura T."/>
        </authorList>
    </citation>
    <scope>NUCLEOTIDE SEQUENCE [LARGE SCALE GENOMIC DNA]</scope>
    <source>
        <strain evidence="1 2">NBRC 100142</strain>
    </source>
</reference>